<evidence type="ECO:0008006" key="3">
    <source>
        <dbReference type="Google" id="ProtNLM"/>
    </source>
</evidence>
<dbReference type="eggNOG" id="ENOG5031DS1">
    <property type="taxonomic scope" value="Bacteria"/>
</dbReference>
<organism evidence="1 2">
    <name type="scientific">Treponema saccharophilum DSM 2985</name>
    <dbReference type="NCBI Taxonomy" id="907348"/>
    <lineage>
        <taxon>Bacteria</taxon>
        <taxon>Pseudomonadati</taxon>
        <taxon>Spirochaetota</taxon>
        <taxon>Spirochaetia</taxon>
        <taxon>Spirochaetales</taxon>
        <taxon>Treponemataceae</taxon>
        <taxon>Treponema</taxon>
    </lineage>
</organism>
<proteinExistence type="predicted"/>
<dbReference type="AlphaFoldDB" id="H7EN51"/>
<dbReference type="OrthoDB" id="368566at2"/>
<gene>
    <name evidence="1" type="ORF">TresaDRAFT_0940</name>
</gene>
<comment type="caution">
    <text evidence="1">The sequence shown here is derived from an EMBL/GenBank/DDBJ whole genome shotgun (WGS) entry which is preliminary data.</text>
</comment>
<sequence>MSALVAISILSSCASKVGVPSAPLWADSSTLDQAFPPADFLARTGTSNMPESARMRADTELASYFSTKVESSVSADEQYTSSSDGSMKSRRNLERSMDISSSAEFVALRHTDAYFDRSRGQYVVCAYIDRNEAWGMLEPKLSAAALDMEERWNTSRDEVEPFRRLLLLNSLVLRSDDFYPLYYTALGISRDNAKKYAGSDSLVRKAASERVRLGQSIRISVRASGDDSGRVRTKLGEVLSKDGFFVTEGNGDYIADVAVSLDISDGTKLFTVNPSVSVVIKTASGTEIAAWRKNARRAMSYAREPAVKNAITKIEQEIDGSFRSECLGE</sequence>
<protein>
    <recommendedName>
        <fullName evidence="3">Lipoprotein</fullName>
    </recommendedName>
</protein>
<evidence type="ECO:0000313" key="1">
    <source>
        <dbReference type="EMBL" id="EIC01115.1"/>
    </source>
</evidence>
<name>H7EN51_9SPIR</name>
<accession>H7EN51</accession>
<dbReference type="Proteomes" id="UP000003571">
    <property type="component" value="Unassembled WGS sequence"/>
</dbReference>
<evidence type="ECO:0000313" key="2">
    <source>
        <dbReference type="Proteomes" id="UP000003571"/>
    </source>
</evidence>
<dbReference type="EMBL" id="AGRW01000052">
    <property type="protein sequence ID" value="EIC01115.1"/>
    <property type="molecule type" value="Genomic_DNA"/>
</dbReference>
<dbReference type="PATRIC" id="fig|907348.3.peg.2368"/>
<keyword evidence="2" id="KW-1185">Reference proteome</keyword>
<reference evidence="1 2" key="1">
    <citation type="submission" date="2011-09" db="EMBL/GenBank/DDBJ databases">
        <title>The draft genome of Treponema saccharophilum DSM 2985.</title>
        <authorList>
            <consortium name="US DOE Joint Genome Institute (JGI-PGF)"/>
            <person name="Lucas S."/>
            <person name="Copeland A."/>
            <person name="Lapidus A."/>
            <person name="Glavina del Rio T."/>
            <person name="Dalin E."/>
            <person name="Tice H."/>
            <person name="Bruce D."/>
            <person name="Goodwin L."/>
            <person name="Pitluck S."/>
            <person name="Peters L."/>
            <person name="Kyrpides N."/>
            <person name="Mavromatis K."/>
            <person name="Ivanova N."/>
            <person name="Markowitz V."/>
            <person name="Cheng J.-F."/>
            <person name="Hugenholtz P."/>
            <person name="Woyke T."/>
            <person name="Wu D."/>
            <person name="Gronow S."/>
            <person name="Wellnitz S."/>
            <person name="Brambilla E."/>
            <person name="Klenk H.-P."/>
            <person name="Eisen J.A."/>
        </authorList>
    </citation>
    <scope>NUCLEOTIDE SEQUENCE [LARGE SCALE GENOMIC DNA]</scope>
    <source>
        <strain evidence="1 2">DSM 2985</strain>
    </source>
</reference>